<sequence length="133" mass="15650">MSFWKTLQRQPRTISLFTNDIASNIKSQKCLQLLKGDVSHRFDVEIANRFPTWDQLQYMRTSCPQGPVSLQRQIPKLDSVLKYKHTDPTFGMDLQKCVQRGLWNPKEALWVDWENKLVGNEPADIDKYIIQRK</sequence>
<reference evidence="7 8" key="1">
    <citation type="journal article" date="2019" name="BMC Genomics">
        <title>Chromosome level assembly and comparative genome analysis confirm lager-brewing yeasts originated from a single hybridization.</title>
        <authorList>
            <person name="Salazar A.N."/>
            <person name="Gorter de Vries A.R."/>
            <person name="van den Broek M."/>
            <person name="Brouwers N."/>
            <person name="de la Torre Cortes P."/>
            <person name="Kuijpers N.G.A."/>
            <person name="Daran J.G."/>
            <person name="Abeel T."/>
        </authorList>
    </citation>
    <scope>NUCLEOTIDE SEQUENCE [LARGE SCALE GENOMIC DNA]</scope>
    <source>
        <strain evidence="7 8">CBS 1483</strain>
    </source>
</reference>
<gene>
    <name evidence="7" type="primary">FMP46_1</name>
    <name evidence="7" type="ORF">GRS66_003222</name>
</gene>
<keyword evidence="4" id="KW-0809">Transit peptide</keyword>
<dbReference type="GO" id="GO:0016491">
    <property type="term" value="F:oxidoreductase activity"/>
    <property type="evidence" value="ECO:0007669"/>
    <property type="project" value="UniProtKB-KW"/>
</dbReference>
<keyword evidence="6" id="KW-0496">Mitochondrion</keyword>
<dbReference type="GO" id="GO:0005739">
    <property type="term" value="C:mitochondrion"/>
    <property type="evidence" value="ECO:0007669"/>
    <property type="project" value="UniProtKB-SubCell"/>
</dbReference>
<organism evidence="7 8">
    <name type="scientific">Saccharomyces pastorianus</name>
    <name type="common">Lager yeast</name>
    <name type="synonym">Saccharomyces cerevisiae x Saccharomyces eubayanus</name>
    <dbReference type="NCBI Taxonomy" id="27292"/>
    <lineage>
        <taxon>Eukaryota</taxon>
        <taxon>Fungi</taxon>
        <taxon>Dikarya</taxon>
        <taxon>Ascomycota</taxon>
        <taxon>Saccharomycotina</taxon>
        <taxon>Saccharomycetes</taxon>
        <taxon>Saccharomycetales</taxon>
        <taxon>Saccharomycetaceae</taxon>
        <taxon>Saccharomyces</taxon>
    </lineage>
</organism>
<dbReference type="InterPro" id="IPR036249">
    <property type="entry name" value="Thioredoxin-like_sf"/>
</dbReference>
<evidence type="ECO:0000256" key="2">
    <source>
        <dbReference type="ARBA" id="ARBA00004173"/>
    </source>
</evidence>
<dbReference type="InterPro" id="IPR012882">
    <property type="entry name" value="Fmp46"/>
</dbReference>
<evidence type="ECO:0000256" key="4">
    <source>
        <dbReference type="ARBA" id="ARBA00022946"/>
    </source>
</evidence>
<dbReference type="PANTHER" id="PTHR28071:SF1">
    <property type="entry name" value="REDOX PROTEIN FMP46, MITOCHONDRIAL-RELATED"/>
    <property type="match status" value="1"/>
</dbReference>
<evidence type="ECO:0000313" key="8">
    <source>
        <dbReference type="Proteomes" id="UP000501346"/>
    </source>
</evidence>
<dbReference type="PANTHER" id="PTHR28071">
    <property type="entry name" value="REDOX PROTEIN FMP46, MITOCHONDRIAL-RELATED"/>
    <property type="match status" value="1"/>
</dbReference>
<accession>A0A6C1DUY4</accession>
<evidence type="ECO:0000256" key="5">
    <source>
        <dbReference type="ARBA" id="ARBA00023002"/>
    </source>
</evidence>
<evidence type="ECO:0000313" key="7">
    <source>
        <dbReference type="EMBL" id="QID80868.1"/>
    </source>
</evidence>
<dbReference type="Gene3D" id="3.40.30.10">
    <property type="entry name" value="Glutaredoxin"/>
    <property type="match status" value="1"/>
</dbReference>
<comment type="similarity">
    <text evidence="3">Belongs to the FMP46 family.</text>
</comment>
<dbReference type="Proteomes" id="UP000501346">
    <property type="component" value="Chromosome ScXI"/>
</dbReference>
<evidence type="ECO:0000256" key="3">
    <source>
        <dbReference type="ARBA" id="ARBA00009734"/>
    </source>
</evidence>
<dbReference type="SMR" id="A0A6C1DUY4"/>
<dbReference type="SUPFAM" id="SSF52833">
    <property type="entry name" value="Thioredoxin-like"/>
    <property type="match status" value="1"/>
</dbReference>
<protein>
    <submittedName>
        <fullName evidence="7">Redox protein fmp46, mitochondrial</fullName>
    </submittedName>
</protein>
<evidence type="ECO:0000256" key="6">
    <source>
        <dbReference type="ARBA" id="ARBA00023128"/>
    </source>
</evidence>
<dbReference type="Pfam" id="PF07955">
    <property type="entry name" value="DUF1687"/>
    <property type="match status" value="1"/>
</dbReference>
<keyword evidence="5" id="KW-0560">Oxidoreductase</keyword>
<dbReference type="AlphaFoldDB" id="A0A6C1DUY4"/>
<dbReference type="EMBL" id="CP048992">
    <property type="protein sequence ID" value="QID80868.1"/>
    <property type="molecule type" value="Genomic_DNA"/>
</dbReference>
<evidence type="ECO:0000256" key="1">
    <source>
        <dbReference type="ARBA" id="ARBA00002963"/>
    </source>
</evidence>
<comment type="function">
    <text evidence="1">Putative mitochondrial redox protein which could be involved in the reduction of small toxic molecules.</text>
</comment>
<comment type="subcellular location">
    <subcellularLocation>
        <location evidence="2">Mitochondrion</location>
    </subcellularLocation>
</comment>
<keyword evidence="8" id="KW-1185">Reference proteome</keyword>
<dbReference type="FunFam" id="3.40.30.10:FF:000409">
    <property type="entry name" value="Fmp46p"/>
    <property type="match status" value="1"/>
</dbReference>
<dbReference type="OrthoDB" id="4044803at2759"/>
<name>A0A6C1DUY4_SACPS</name>
<proteinExistence type="inferred from homology"/>